<evidence type="ECO:0000256" key="9">
    <source>
        <dbReference type="ARBA" id="ARBA00022840"/>
    </source>
</evidence>
<feature type="compositionally biased region" description="Low complexity" evidence="12">
    <location>
        <begin position="21"/>
        <end position="44"/>
    </location>
</feature>
<evidence type="ECO:0000256" key="4">
    <source>
        <dbReference type="ARBA" id="ARBA00012102"/>
    </source>
</evidence>
<dbReference type="OrthoDB" id="498611at2759"/>
<dbReference type="GO" id="GO:0005524">
    <property type="term" value="F:ATP binding"/>
    <property type="evidence" value="ECO:0007669"/>
    <property type="project" value="UniProtKB-KW"/>
</dbReference>
<dbReference type="Pfam" id="PF03630">
    <property type="entry name" value="Fumble"/>
    <property type="match status" value="1"/>
</dbReference>
<evidence type="ECO:0000256" key="10">
    <source>
        <dbReference type="ARBA" id="ARBA00022993"/>
    </source>
</evidence>
<keyword evidence="5" id="KW-0963">Cytoplasm</keyword>
<dbReference type="InterPro" id="IPR004567">
    <property type="entry name" value="Type_II_PanK"/>
</dbReference>
<keyword evidence="14" id="KW-1185">Reference proteome</keyword>
<dbReference type="InterPro" id="IPR043129">
    <property type="entry name" value="ATPase_NBD"/>
</dbReference>
<dbReference type="PANTHER" id="PTHR12280:SF20">
    <property type="entry name" value="4'-PHOSPHOPANTETHEINE PHOSPHATASE"/>
    <property type="match status" value="1"/>
</dbReference>
<reference evidence="13 14" key="1">
    <citation type="journal article" date="2019" name="Sci. Rep.">
        <title>Nanopore sequencing improves the draft genome of the human pathogenic amoeba Naegleria fowleri.</title>
        <authorList>
            <person name="Liechti N."/>
            <person name="Schurch N."/>
            <person name="Bruggmann R."/>
            <person name="Wittwer M."/>
        </authorList>
    </citation>
    <scope>NUCLEOTIDE SEQUENCE [LARGE SCALE GENOMIC DNA]</scope>
    <source>
        <strain evidence="13 14">ATCC 30894</strain>
    </source>
</reference>
<evidence type="ECO:0000256" key="7">
    <source>
        <dbReference type="ARBA" id="ARBA00022741"/>
    </source>
</evidence>
<dbReference type="Gene3D" id="3.30.420.40">
    <property type="match status" value="1"/>
</dbReference>
<name>A0A6A5BNG2_NAEFO</name>
<sequence length="597" mass="65293">MDPQLSSSTTTLNKLDNIKMTASTSSTSPSSSSSNSTHYNTSESQQPIKIAKKDDFREDDEHSVSMSPKVVATGALSVKIPSNGNLVGAAVVAGGSQSPVRVSNHLHQSSNSSSSSLYNKKTIPSPPTSSLNNNNNINGTSTTTSALTTALNSSVQQEEDKNTSKLSTDTSSEPSCPINAESDSAGGNIAEDHFIFLPNHNEPFHHFALDIGGSLVKMVYMVPFDSENEIIYQTKDTESNELEAYYHHASSDDEEDGKLSIKSLPPQSPLIINDARDHFAFNGTKRGSKLCFARFQTADIEDCLSLIEKLLKLDDSMPQHQIKHINATGGGAFKFASLLKNRFGLEVNKLDEMESLIKGLNFLLMNLPNESFKFTKEKKREYISFQEVSNNEVFPYLLVNIGSGVSILRVDGLGMFERVSGSSIGGGTFWGLCKLLTGCSSFEEILKLTKQGDNKPVDMLVGDIYGRDYEKIGLPSDIIASSFGKLIMQKTGSEETMKPKAADLAKSLLFMICNNIGQIAYLNALRFGLKRIFFAGYFIRGHDITMHYISYAIHFWSKGTISAMFLRHEGYLGAIGSFLSSKSKDVDNDSNNTPVVE</sequence>
<comment type="pathway">
    <text evidence="3">Cofactor biosynthesis; coenzyme A biosynthesis; CoA from (R)-pantothenate: step 1/5.</text>
</comment>
<dbReference type="GO" id="GO:0015937">
    <property type="term" value="P:coenzyme A biosynthetic process"/>
    <property type="evidence" value="ECO:0007669"/>
    <property type="project" value="UniProtKB-KW"/>
</dbReference>
<dbReference type="EC" id="2.7.1.33" evidence="4"/>
<feature type="compositionally biased region" description="Low complexity" evidence="12">
    <location>
        <begin position="103"/>
        <end position="117"/>
    </location>
</feature>
<dbReference type="EMBL" id="VFQX01000052">
    <property type="protein sequence ID" value="KAF0974449.1"/>
    <property type="molecule type" value="Genomic_DNA"/>
</dbReference>
<feature type="compositionally biased region" description="Polar residues" evidence="12">
    <location>
        <begin position="164"/>
        <end position="174"/>
    </location>
</feature>
<dbReference type="OMA" id="GGAHRFY"/>
<dbReference type="SUPFAM" id="SSF53067">
    <property type="entry name" value="Actin-like ATPase domain"/>
    <property type="match status" value="2"/>
</dbReference>
<dbReference type="Gene3D" id="3.30.420.510">
    <property type="match status" value="1"/>
</dbReference>
<proteinExistence type="inferred from homology"/>
<dbReference type="VEuPathDB" id="AmoebaDB:FDP41_006481"/>
<dbReference type="RefSeq" id="XP_044559162.1">
    <property type="nucleotide sequence ID" value="XM_044710121.1"/>
</dbReference>
<feature type="compositionally biased region" description="Polar residues" evidence="12">
    <location>
        <begin position="1"/>
        <end position="14"/>
    </location>
</feature>
<feature type="compositionally biased region" description="Low complexity" evidence="12">
    <location>
        <begin position="128"/>
        <end position="151"/>
    </location>
</feature>
<dbReference type="Proteomes" id="UP000444721">
    <property type="component" value="Unassembled WGS sequence"/>
</dbReference>
<comment type="subcellular location">
    <subcellularLocation>
        <location evidence="2">Cytoplasm</location>
    </subcellularLocation>
</comment>
<dbReference type="VEuPathDB" id="AmoebaDB:NfTy_089640"/>
<dbReference type="GO" id="GO:0004594">
    <property type="term" value="F:pantothenate kinase activity"/>
    <property type="evidence" value="ECO:0007669"/>
    <property type="project" value="UniProtKB-EC"/>
</dbReference>
<evidence type="ECO:0000256" key="3">
    <source>
        <dbReference type="ARBA" id="ARBA00005225"/>
    </source>
</evidence>
<evidence type="ECO:0000256" key="5">
    <source>
        <dbReference type="ARBA" id="ARBA00022490"/>
    </source>
</evidence>
<dbReference type="GeneID" id="68113699"/>
<feature type="region of interest" description="Disordered" evidence="12">
    <location>
        <begin position="100"/>
        <end position="183"/>
    </location>
</feature>
<comment type="similarity">
    <text evidence="11">Belongs to the type II pantothenate kinase family.</text>
</comment>
<comment type="caution">
    <text evidence="13">The sequence shown here is derived from an EMBL/GenBank/DDBJ whole genome shotgun (WGS) entry which is preliminary data.</text>
</comment>
<protein>
    <recommendedName>
        <fullName evidence="4">pantothenate kinase</fullName>
        <ecNumber evidence="4">2.7.1.33</ecNumber>
    </recommendedName>
</protein>
<evidence type="ECO:0000313" key="13">
    <source>
        <dbReference type="EMBL" id="KAF0974449.1"/>
    </source>
</evidence>
<evidence type="ECO:0000256" key="6">
    <source>
        <dbReference type="ARBA" id="ARBA00022679"/>
    </source>
</evidence>
<dbReference type="NCBIfam" id="TIGR00555">
    <property type="entry name" value="panK_eukar"/>
    <property type="match status" value="1"/>
</dbReference>
<dbReference type="GO" id="GO:0005634">
    <property type="term" value="C:nucleus"/>
    <property type="evidence" value="ECO:0007669"/>
    <property type="project" value="TreeGrafter"/>
</dbReference>
<evidence type="ECO:0000256" key="11">
    <source>
        <dbReference type="ARBA" id="ARBA00060870"/>
    </source>
</evidence>
<keyword evidence="9" id="KW-0067">ATP-binding</keyword>
<dbReference type="AlphaFoldDB" id="A0A6A5BNG2"/>
<evidence type="ECO:0000256" key="12">
    <source>
        <dbReference type="SAM" id="MobiDB-lite"/>
    </source>
</evidence>
<evidence type="ECO:0000313" key="14">
    <source>
        <dbReference type="Proteomes" id="UP000444721"/>
    </source>
</evidence>
<comment type="catalytic activity">
    <reaction evidence="1">
        <text>(R)-pantothenate + ATP = (R)-4'-phosphopantothenate + ADP + H(+)</text>
        <dbReference type="Rhea" id="RHEA:16373"/>
        <dbReference type="ChEBI" id="CHEBI:10986"/>
        <dbReference type="ChEBI" id="CHEBI:15378"/>
        <dbReference type="ChEBI" id="CHEBI:29032"/>
        <dbReference type="ChEBI" id="CHEBI:30616"/>
        <dbReference type="ChEBI" id="CHEBI:456216"/>
        <dbReference type="EC" id="2.7.1.33"/>
    </reaction>
</comment>
<keyword evidence="8" id="KW-0418">Kinase</keyword>
<organism evidence="13 14">
    <name type="scientific">Naegleria fowleri</name>
    <name type="common">Brain eating amoeba</name>
    <dbReference type="NCBI Taxonomy" id="5763"/>
    <lineage>
        <taxon>Eukaryota</taxon>
        <taxon>Discoba</taxon>
        <taxon>Heterolobosea</taxon>
        <taxon>Tetramitia</taxon>
        <taxon>Eutetramitia</taxon>
        <taxon>Vahlkampfiidae</taxon>
        <taxon>Naegleria</taxon>
    </lineage>
</organism>
<feature type="region of interest" description="Disordered" evidence="12">
    <location>
        <begin position="1"/>
        <end position="49"/>
    </location>
</feature>
<dbReference type="PANTHER" id="PTHR12280">
    <property type="entry name" value="PANTOTHENATE KINASE"/>
    <property type="match status" value="1"/>
</dbReference>
<keyword evidence="10" id="KW-0173">Coenzyme A biosynthesis</keyword>
<evidence type="ECO:0000256" key="2">
    <source>
        <dbReference type="ARBA" id="ARBA00004496"/>
    </source>
</evidence>
<dbReference type="VEuPathDB" id="AmoebaDB:NF0082800"/>
<evidence type="ECO:0000256" key="1">
    <source>
        <dbReference type="ARBA" id="ARBA00001206"/>
    </source>
</evidence>
<keyword evidence="6" id="KW-0808">Transferase</keyword>
<keyword evidence="7" id="KW-0547">Nucleotide-binding</keyword>
<gene>
    <name evidence="13" type="ORF">FDP41_006481</name>
</gene>
<dbReference type="CDD" id="cd24123">
    <property type="entry name" value="ASKHA_NBD_PanK-II_Pank4"/>
    <property type="match status" value="1"/>
</dbReference>
<dbReference type="GO" id="GO:0005829">
    <property type="term" value="C:cytosol"/>
    <property type="evidence" value="ECO:0007669"/>
    <property type="project" value="TreeGrafter"/>
</dbReference>
<evidence type="ECO:0000256" key="8">
    <source>
        <dbReference type="ARBA" id="ARBA00022777"/>
    </source>
</evidence>
<accession>A0A6A5BNG2</accession>
<dbReference type="FunFam" id="3.30.420.40:FF:000025">
    <property type="entry name" value="pantothenate kinase 2, mitochondrial"/>
    <property type="match status" value="1"/>
</dbReference>